<dbReference type="KEGG" id="tva:4757487"/>
<evidence type="ECO:0000256" key="4">
    <source>
        <dbReference type="SAM" id="MobiDB-lite"/>
    </source>
</evidence>
<dbReference type="PROSITE" id="PS50088">
    <property type="entry name" value="ANK_REPEAT"/>
    <property type="match status" value="2"/>
</dbReference>
<dbReference type="AlphaFoldDB" id="A2F5Z4"/>
<dbReference type="PROSITE" id="PS50297">
    <property type="entry name" value="ANK_REP_REGION"/>
    <property type="match status" value="1"/>
</dbReference>
<dbReference type="VEuPathDB" id="TrichDB:TVAG_417420"/>
<keyword evidence="2 3" id="KW-0040">ANK repeat</keyword>
<reference evidence="5" key="2">
    <citation type="journal article" date="2007" name="Science">
        <title>Draft genome sequence of the sexually transmitted pathogen Trichomonas vaginalis.</title>
        <authorList>
            <person name="Carlton J.M."/>
            <person name="Hirt R.P."/>
            <person name="Silva J.C."/>
            <person name="Delcher A.L."/>
            <person name="Schatz M."/>
            <person name="Zhao Q."/>
            <person name="Wortman J.R."/>
            <person name="Bidwell S.L."/>
            <person name="Alsmark U.C.M."/>
            <person name="Besteiro S."/>
            <person name="Sicheritz-Ponten T."/>
            <person name="Noel C.J."/>
            <person name="Dacks J.B."/>
            <person name="Foster P.G."/>
            <person name="Simillion C."/>
            <person name="Van de Peer Y."/>
            <person name="Miranda-Saavedra D."/>
            <person name="Barton G.J."/>
            <person name="Westrop G.D."/>
            <person name="Mueller S."/>
            <person name="Dessi D."/>
            <person name="Fiori P.L."/>
            <person name="Ren Q."/>
            <person name="Paulsen I."/>
            <person name="Zhang H."/>
            <person name="Bastida-Corcuera F.D."/>
            <person name="Simoes-Barbosa A."/>
            <person name="Brown M.T."/>
            <person name="Hayes R.D."/>
            <person name="Mukherjee M."/>
            <person name="Okumura C.Y."/>
            <person name="Schneider R."/>
            <person name="Smith A.J."/>
            <person name="Vanacova S."/>
            <person name="Villalvazo M."/>
            <person name="Haas B.J."/>
            <person name="Pertea M."/>
            <person name="Feldblyum T.V."/>
            <person name="Utterback T.R."/>
            <person name="Shu C.L."/>
            <person name="Osoegawa K."/>
            <person name="de Jong P.J."/>
            <person name="Hrdy I."/>
            <person name="Horvathova L."/>
            <person name="Zubacova Z."/>
            <person name="Dolezal P."/>
            <person name="Malik S.B."/>
            <person name="Logsdon J.M. Jr."/>
            <person name="Henze K."/>
            <person name="Gupta A."/>
            <person name="Wang C.C."/>
            <person name="Dunne R.L."/>
            <person name="Upcroft J.A."/>
            <person name="Upcroft P."/>
            <person name="White O."/>
            <person name="Salzberg S.L."/>
            <person name="Tang P."/>
            <person name="Chiu C.-H."/>
            <person name="Lee Y.-S."/>
            <person name="Embley T.M."/>
            <person name="Coombs G.H."/>
            <person name="Mottram J.C."/>
            <person name="Tachezy J."/>
            <person name="Fraser-Liggett C.M."/>
            <person name="Johnson P.J."/>
        </authorList>
    </citation>
    <scope>NUCLEOTIDE SEQUENCE [LARGE SCALE GENOMIC DNA]</scope>
    <source>
        <strain evidence="5">G3</strain>
    </source>
</reference>
<evidence type="ECO:0000313" key="5">
    <source>
        <dbReference type="EMBL" id="EAX99675.1"/>
    </source>
</evidence>
<dbReference type="VEuPathDB" id="TrichDB:TVAGG3_1054110"/>
<sequence length="413" mass="47499">MSLIIVGDDGRLKTVREHKVPQSIIDLAECGRALWDVEKYTAEEYFTKIDEYIKKNVFPAQTLFNQISEISQVREKCYKKLGTVYKLFVANYPNLKVNPNTNPYLCYYIRDSGIQIPKNITDQFQHLNDELADQVYPKGTMNHALLWDDVEEFKQSVIDLQNKIAAQNKKSPKKGKKKQEEEEDEEDGDSKKLRMPSIEALLGTAASNASINVYQYIRAHQNDFDDEMDSCEECGVFESVLHEALMGGSVEIAKDILNNFDGVDYHNYWADDIARHGHMETMQYMGRHFFNSYDLITNFLLHHFVYNYRVFGELDHEQFDEGNTPTMAAAEIGSAELIEFLFKKKQDVNQSGYDGITPLHVAAKNGHLEAVNVLLKHRAKFTTDENGETPRDYAEMNGHKEIVELLKKKKVQD</sequence>
<dbReference type="SUPFAM" id="SSF48403">
    <property type="entry name" value="Ankyrin repeat"/>
    <property type="match status" value="1"/>
</dbReference>
<dbReference type="Proteomes" id="UP000001542">
    <property type="component" value="Unassembled WGS sequence"/>
</dbReference>
<organism evidence="5 6">
    <name type="scientific">Trichomonas vaginalis (strain ATCC PRA-98 / G3)</name>
    <dbReference type="NCBI Taxonomy" id="412133"/>
    <lineage>
        <taxon>Eukaryota</taxon>
        <taxon>Metamonada</taxon>
        <taxon>Parabasalia</taxon>
        <taxon>Trichomonadida</taxon>
        <taxon>Trichomonadidae</taxon>
        <taxon>Trichomonas</taxon>
    </lineage>
</organism>
<keyword evidence="6" id="KW-1185">Reference proteome</keyword>
<dbReference type="PANTHER" id="PTHR24171:SF9">
    <property type="entry name" value="ANKYRIN REPEAT DOMAIN-CONTAINING PROTEIN 39"/>
    <property type="match status" value="1"/>
</dbReference>
<dbReference type="SMART" id="SM00248">
    <property type="entry name" value="ANK"/>
    <property type="match status" value="4"/>
</dbReference>
<gene>
    <name evidence="5" type="ORF">TVAG_417420</name>
</gene>
<evidence type="ECO:0000256" key="2">
    <source>
        <dbReference type="ARBA" id="ARBA00023043"/>
    </source>
</evidence>
<name>A2F5Z4_TRIV3</name>
<evidence type="ECO:0000313" key="6">
    <source>
        <dbReference type="Proteomes" id="UP000001542"/>
    </source>
</evidence>
<feature type="repeat" description="ANK" evidence="3">
    <location>
        <begin position="321"/>
        <end position="353"/>
    </location>
</feature>
<protein>
    <submittedName>
        <fullName evidence="5">Uncharacterized protein</fullName>
    </submittedName>
</protein>
<feature type="repeat" description="ANK" evidence="3">
    <location>
        <begin position="354"/>
        <end position="386"/>
    </location>
</feature>
<dbReference type="InterPro" id="IPR036770">
    <property type="entry name" value="Ankyrin_rpt-contain_sf"/>
</dbReference>
<dbReference type="EMBL" id="DS113629">
    <property type="protein sequence ID" value="EAX99675.1"/>
    <property type="molecule type" value="Genomic_DNA"/>
</dbReference>
<dbReference type="RefSeq" id="XP_001312605.1">
    <property type="nucleotide sequence ID" value="XM_001312604.1"/>
</dbReference>
<keyword evidence="1" id="KW-0677">Repeat</keyword>
<dbReference type="OrthoDB" id="1577640at2759"/>
<dbReference type="InParanoid" id="A2F5Z4"/>
<feature type="region of interest" description="Disordered" evidence="4">
    <location>
        <begin position="167"/>
        <end position="194"/>
    </location>
</feature>
<dbReference type="eggNOG" id="KOG4412">
    <property type="taxonomic scope" value="Eukaryota"/>
</dbReference>
<proteinExistence type="predicted"/>
<dbReference type="SMR" id="A2F5Z4"/>
<dbReference type="Pfam" id="PF12796">
    <property type="entry name" value="Ank_2"/>
    <property type="match status" value="1"/>
</dbReference>
<dbReference type="Gene3D" id="1.25.40.20">
    <property type="entry name" value="Ankyrin repeat-containing domain"/>
    <property type="match status" value="1"/>
</dbReference>
<dbReference type="InterPro" id="IPR002110">
    <property type="entry name" value="Ankyrin_rpt"/>
</dbReference>
<evidence type="ECO:0000256" key="3">
    <source>
        <dbReference type="PROSITE-ProRule" id="PRU00023"/>
    </source>
</evidence>
<dbReference type="STRING" id="5722.A2F5Z4"/>
<accession>A2F5Z4</accession>
<reference evidence="5" key="1">
    <citation type="submission" date="2006-10" db="EMBL/GenBank/DDBJ databases">
        <authorList>
            <person name="Amadeo P."/>
            <person name="Zhao Q."/>
            <person name="Wortman J."/>
            <person name="Fraser-Liggett C."/>
            <person name="Carlton J."/>
        </authorList>
    </citation>
    <scope>NUCLEOTIDE SEQUENCE</scope>
    <source>
        <strain evidence="5">G3</strain>
    </source>
</reference>
<dbReference type="PANTHER" id="PTHR24171">
    <property type="entry name" value="ANKYRIN REPEAT DOMAIN-CONTAINING PROTEIN 39-RELATED"/>
    <property type="match status" value="1"/>
</dbReference>
<evidence type="ECO:0000256" key="1">
    <source>
        <dbReference type="ARBA" id="ARBA00022737"/>
    </source>
</evidence>